<organism evidence="1">
    <name type="scientific">marine metagenome</name>
    <dbReference type="NCBI Taxonomy" id="408172"/>
    <lineage>
        <taxon>unclassified sequences</taxon>
        <taxon>metagenomes</taxon>
        <taxon>ecological metagenomes</taxon>
    </lineage>
</organism>
<proteinExistence type="predicted"/>
<dbReference type="AlphaFoldDB" id="A0A382TQ62"/>
<name>A0A382TQ62_9ZZZZ</name>
<gene>
    <name evidence="1" type="ORF">METZ01_LOCUS377078</name>
</gene>
<accession>A0A382TQ62</accession>
<dbReference type="EMBL" id="UINC01138341">
    <property type="protein sequence ID" value="SVD24224.1"/>
    <property type="molecule type" value="Genomic_DNA"/>
</dbReference>
<protein>
    <submittedName>
        <fullName evidence="1">Uncharacterized protein</fullName>
    </submittedName>
</protein>
<sequence>VINLRFWSENREKLINHGLLVRIENGGLILARSLQNVTLWQLYEGLDVVLPGRSDGSVTPAGSPPWKAAVDHRVVELTGVNRKILETDLAQLFAGDIHDATQGQ</sequence>
<reference evidence="1" key="1">
    <citation type="submission" date="2018-05" db="EMBL/GenBank/DDBJ databases">
        <authorList>
            <person name="Lanie J.A."/>
            <person name="Ng W.-L."/>
            <person name="Kazmierczak K.M."/>
            <person name="Andrzejewski T.M."/>
            <person name="Davidsen T.M."/>
            <person name="Wayne K.J."/>
            <person name="Tettelin H."/>
            <person name="Glass J.I."/>
            <person name="Rusch D."/>
            <person name="Podicherti R."/>
            <person name="Tsui H.-C.T."/>
            <person name="Winkler M.E."/>
        </authorList>
    </citation>
    <scope>NUCLEOTIDE SEQUENCE</scope>
</reference>
<feature type="non-terminal residue" evidence="1">
    <location>
        <position position="1"/>
    </location>
</feature>
<evidence type="ECO:0000313" key="1">
    <source>
        <dbReference type="EMBL" id="SVD24224.1"/>
    </source>
</evidence>